<dbReference type="EMBL" id="JAYMGO010000003">
    <property type="protein sequence ID" value="KAL1279605.1"/>
    <property type="molecule type" value="Genomic_DNA"/>
</dbReference>
<keyword evidence="2" id="KW-1185">Reference proteome</keyword>
<protein>
    <submittedName>
        <fullName evidence="1">Uncharacterized protein</fullName>
    </submittedName>
</protein>
<evidence type="ECO:0000313" key="2">
    <source>
        <dbReference type="Proteomes" id="UP001558613"/>
    </source>
</evidence>
<name>A0ABR3NRT9_9TELE</name>
<evidence type="ECO:0000313" key="1">
    <source>
        <dbReference type="EMBL" id="KAL1279605.1"/>
    </source>
</evidence>
<reference evidence="1 2" key="1">
    <citation type="submission" date="2023-09" db="EMBL/GenBank/DDBJ databases">
        <authorList>
            <person name="Wang M."/>
        </authorList>
    </citation>
    <scope>NUCLEOTIDE SEQUENCE [LARGE SCALE GENOMIC DNA]</scope>
    <source>
        <strain evidence="1">GT-2023</strain>
        <tissue evidence="1">Liver</tissue>
    </source>
</reference>
<comment type="caution">
    <text evidence="1">The sequence shown here is derived from an EMBL/GenBank/DDBJ whole genome shotgun (WGS) entry which is preliminary data.</text>
</comment>
<dbReference type="Proteomes" id="UP001558613">
    <property type="component" value="Unassembled WGS sequence"/>
</dbReference>
<gene>
    <name evidence="1" type="ORF">QQF64_026278</name>
</gene>
<accession>A0ABR3NRT9</accession>
<proteinExistence type="predicted"/>
<organism evidence="1 2">
    <name type="scientific">Cirrhinus molitorella</name>
    <name type="common">mud carp</name>
    <dbReference type="NCBI Taxonomy" id="172907"/>
    <lineage>
        <taxon>Eukaryota</taxon>
        <taxon>Metazoa</taxon>
        <taxon>Chordata</taxon>
        <taxon>Craniata</taxon>
        <taxon>Vertebrata</taxon>
        <taxon>Euteleostomi</taxon>
        <taxon>Actinopterygii</taxon>
        <taxon>Neopterygii</taxon>
        <taxon>Teleostei</taxon>
        <taxon>Ostariophysi</taxon>
        <taxon>Cypriniformes</taxon>
        <taxon>Cyprinidae</taxon>
        <taxon>Labeoninae</taxon>
        <taxon>Labeonini</taxon>
        <taxon>Cirrhinus</taxon>
    </lineage>
</organism>
<sequence>MRSGAGSAEVNVNGTPEDALFDALKTRTLKISRTNTHTHTHTHTRTERDTAERLLSVSTVGYESATASCGF</sequence>